<dbReference type="SUPFAM" id="SSF55008">
    <property type="entry name" value="HMA, heavy metal-associated domain"/>
    <property type="match status" value="1"/>
</dbReference>
<dbReference type="AlphaFoldDB" id="A0A2A5QPZ0"/>
<name>A0A2A5QPZ0_9EURY</name>
<dbReference type="Proteomes" id="UP000219689">
    <property type="component" value="Unassembled WGS sequence"/>
</dbReference>
<dbReference type="Gene3D" id="3.30.70.100">
    <property type="match status" value="1"/>
</dbReference>
<comment type="caution">
    <text evidence="3">The sequence shown here is derived from an EMBL/GenBank/DDBJ whole genome shotgun (WGS) entry which is preliminary data.</text>
</comment>
<reference evidence="3 4" key="1">
    <citation type="submission" date="2017-09" db="EMBL/GenBank/DDBJ databases">
        <title>Genome sequences of Natrinema ejinorence JCM 13890T.</title>
        <authorList>
            <person name="Roh S.W."/>
            <person name="Kim Y.B."/>
            <person name="Kim J.Y."/>
        </authorList>
    </citation>
    <scope>NUCLEOTIDE SEQUENCE [LARGE SCALE GENOMIC DNA]</scope>
    <source>
        <strain evidence="3 4">JCM 13890</strain>
    </source>
</reference>
<dbReference type="InterPro" id="IPR017969">
    <property type="entry name" value="Heavy-metal-associated_CS"/>
</dbReference>
<organism evidence="3 4">
    <name type="scientific">Natrinema ejinorense</name>
    <dbReference type="NCBI Taxonomy" id="373386"/>
    <lineage>
        <taxon>Archaea</taxon>
        <taxon>Methanobacteriati</taxon>
        <taxon>Methanobacteriota</taxon>
        <taxon>Stenosarchaea group</taxon>
        <taxon>Halobacteria</taxon>
        <taxon>Halobacteriales</taxon>
        <taxon>Natrialbaceae</taxon>
        <taxon>Natrinema</taxon>
    </lineage>
</organism>
<feature type="domain" description="HMA" evidence="2">
    <location>
        <begin position="3"/>
        <end position="69"/>
    </location>
</feature>
<dbReference type="InterPro" id="IPR036163">
    <property type="entry name" value="HMA_dom_sf"/>
</dbReference>
<evidence type="ECO:0000313" key="4">
    <source>
        <dbReference type="Proteomes" id="UP000219689"/>
    </source>
</evidence>
<proteinExistence type="predicted"/>
<keyword evidence="4" id="KW-1185">Reference proteome</keyword>
<evidence type="ECO:0000259" key="2">
    <source>
        <dbReference type="PROSITE" id="PS50846"/>
    </source>
</evidence>
<dbReference type="RefSeq" id="WP_097381917.1">
    <property type="nucleotide sequence ID" value="NZ_NXNI01000002.1"/>
</dbReference>
<dbReference type="OrthoDB" id="146688at2157"/>
<dbReference type="CDD" id="cd00371">
    <property type="entry name" value="HMA"/>
    <property type="match status" value="1"/>
</dbReference>
<keyword evidence="1" id="KW-0479">Metal-binding</keyword>
<evidence type="ECO:0000256" key="1">
    <source>
        <dbReference type="ARBA" id="ARBA00022723"/>
    </source>
</evidence>
<sequence>MSDTTQFRVLDFDCPTCASTVERALSNVDGVQHVEVHYATGRVEIEYDDGVADPDAFAQTIENQGYTPQPA</sequence>
<gene>
    <name evidence="3" type="ORF">CP557_20705</name>
</gene>
<evidence type="ECO:0000313" key="3">
    <source>
        <dbReference type="EMBL" id="PCR88900.1"/>
    </source>
</evidence>
<dbReference type="GO" id="GO:0046872">
    <property type="term" value="F:metal ion binding"/>
    <property type="evidence" value="ECO:0007669"/>
    <property type="project" value="UniProtKB-KW"/>
</dbReference>
<dbReference type="PROSITE" id="PS50846">
    <property type="entry name" value="HMA_2"/>
    <property type="match status" value="1"/>
</dbReference>
<dbReference type="InterPro" id="IPR006121">
    <property type="entry name" value="HMA_dom"/>
</dbReference>
<protein>
    <submittedName>
        <fullName evidence="3">Heavy metal transporter</fullName>
    </submittedName>
</protein>
<dbReference type="Pfam" id="PF00403">
    <property type="entry name" value="HMA"/>
    <property type="match status" value="1"/>
</dbReference>
<dbReference type="PROSITE" id="PS01047">
    <property type="entry name" value="HMA_1"/>
    <property type="match status" value="1"/>
</dbReference>
<dbReference type="EMBL" id="NXNI01000002">
    <property type="protein sequence ID" value="PCR88900.1"/>
    <property type="molecule type" value="Genomic_DNA"/>
</dbReference>
<accession>A0A2A5QPZ0</accession>